<dbReference type="AlphaFoldDB" id="D8K6T4"/>
<dbReference type="Proteomes" id="UP000000393">
    <property type="component" value="Chromosome"/>
</dbReference>
<accession>D8K6T4</accession>
<evidence type="ECO:0000313" key="2">
    <source>
        <dbReference type="Proteomes" id="UP000000393"/>
    </source>
</evidence>
<organism evidence="1 2">
    <name type="scientific">Nitrosococcus watsoni (strain C-113)</name>
    <dbReference type="NCBI Taxonomy" id="105559"/>
    <lineage>
        <taxon>Bacteria</taxon>
        <taxon>Pseudomonadati</taxon>
        <taxon>Pseudomonadota</taxon>
        <taxon>Gammaproteobacteria</taxon>
        <taxon>Chromatiales</taxon>
        <taxon>Chromatiaceae</taxon>
        <taxon>Nitrosococcus</taxon>
    </lineage>
</organism>
<gene>
    <name evidence="1" type="ordered locus">Nwat_1743</name>
</gene>
<dbReference type="EMBL" id="CP002086">
    <property type="protein sequence ID" value="ADJ28611.1"/>
    <property type="molecule type" value="Genomic_DNA"/>
</dbReference>
<evidence type="ECO:0008006" key="3">
    <source>
        <dbReference type="Google" id="ProtNLM"/>
    </source>
</evidence>
<evidence type="ECO:0000313" key="1">
    <source>
        <dbReference type="EMBL" id="ADJ28611.1"/>
    </source>
</evidence>
<proteinExistence type="predicted"/>
<dbReference type="eggNOG" id="COG0367">
    <property type="taxonomic scope" value="Bacteria"/>
</dbReference>
<reference evidence="1 2" key="1">
    <citation type="submission" date="2010-06" db="EMBL/GenBank/DDBJ databases">
        <title>Complete sequence of chromosome of Nitrosococcus watsoni C-113.</title>
        <authorList>
            <consortium name="US DOE Joint Genome Institute"/>
            <person name="Lucas S."/>
            <person name="Copeland A."/>
            <person name="Lapidus A."/>
            <person name="Cheng J.-F."/>
            <person name="Bruce D."/>
            <person name="Goodwin L."/>
            <person name="Pitluck S."/>
            <person name="Malfatti S.A."/>
            <person name="Chain P.S.G."/>
            <person name="Land M."/>
            <person name="Hauser L."/>
            <person name="Kyrpides N."/>
            <person name="Ivanova N."/>
            <person name="Cambell M.A."/>
            <person name="Heidelberg J.F."/>
            <person name="Klotz M.G."/>
            <person name="Woyke T."/>
        </authorList>
    </citation>
    <scope>NUCLEOTIDE SEQUENCE [LARGE SCALE GENOMIC DNA]</scope>
    <source>
        <strain evidence="1 2">C-113</strain>
    </source>
</reference>
<keyword evidence="2" id="KW-1185">Reference proteome</keyword>
<name>D8K6T4_NITWC</name>
<dbReference type="KEGG" id="nwa:Nwat_1743"/>
<dbReference type="HOGENOM" id="CLU_521601_0_0_6"/>
<sequence>MSWNLTCCKVSVPPLAWCLLLYKNGQAILLHGANVEISDLGFVEGAWSGAFIDYAFDRTDTFMGTGGRIRSSTFIVSTPSHSLDRIHYTRCKHSIILSNSLVFLLNQLGDRLDPCNPFYVRDLSSYIGGKNKMRKWIKTLSKRKIYLARIANLEISTDLDVRVIPRQLPVIGEDFASFSDFLSNTVSALAENARDPKRKIKYHPVSTISSGYDSSAAAVLAKKVGCKTCLTIANARDDLNEFTNLDDSGAPIGDRLGLIVCEFRRDQYLKSADYPEAEFLASGTGGNDVILADAEPKLANSLLFTGFHGDKVWQRNKKKVADGDMIRGDTSGSSLLEFRLRTGFIHLPIPCIGATRQTIISEISNSPEMKPWSVGGAYDRPIPRRVVEEAGVPREMFGQEKKAVGQPFNATPNVSLVHGRPLQQLLSQNSYADFQIWLKNLSCKDTLLNNRSFKLMRFLHSPLPWRIRNLLYTIGIVKRTISLLDEFRYTYPLTEHDYLLQWAIEKMAHVYDVDHSDLPHNLIPSKPLNES</sequence>
<protein>
    <recommendedName>
        <fullName evidence="3">Asparagine synthase</fullName>
    </recommendedName>
</protein>